<protein>
    <recommendedName>
        <fullName evidence="5">Gag-Pol polyprotein</fullName>
    </recommendedName>
</protein>
<feature type="coiled-coil region" evidence="1">
    <location>
        <begin position="399"/>
        <end position="440"/>
    </location>
</feature>
<gene>
    <name evidence="3" type="ORF">Tco_0682384</name>
</gene>
<evidence type="ECO:0000256" key="2">
    <source>
        <dbReference type="SAM" id="MobiDB-lite"/>
    </source>
</evidence>
<keyword evidence="4" id="KW-1185">Reference proteome</keyword>
<evidence type="ECO:0000313" key="4">
    <source>
        <dbReference type="Proteomes" id="UP001151760"/>
    </source>
</evidence>
<feature type="region of interest" description="Disordered" evidence="2">
    <location>
        <begin position="271"/>
        <end position="299"/>
    </location>
</feature>
<feature type="region of interest" description="Disordered" evidence="2">
    <location>
        <begin position="191"/>
        <end position="250"/>
    </location>
</feature>
<accession>A0ABQ4XR01</accession>
<reference evidence="3" key="2">
    <citation type="submission" date="2022-01" db="EMBL/GenBank/DDBJ databases">
        <authorList>
            <person name="Yamashiro T."/>
            <person name="Shiraishi A."/>
            <person name="Satake H."/>
            <person name="Nakayama K."/>
        </authorList>
    </citation>
    <scope>NUCLEOTIDE SEQUENCE</scope>
</reference>
<comment type="caution">
    <text evidence="3">The sequence shown here is derived from an EMBL/GenBank/DDBJ whole genome shotgun (WGS) entry which is preliminary data.</text>
</comment>
<name>A0ABQ4XR01_9ASTR</name>
<organism evidence="3 4">
    <name type="scientific">Tanacetum coccineum</name>
    <dbReference type="NCBI Taxonomy" id="301880"/>
    <lineage>
        <taxon>Eukaryota</taxon>
        <taxon>Viridiplantae</taxon>
        <taxon>Streptophyta</taxon>
        <taxon>Embryophyta</taxon>
        <taxon>Tracheophyta</taxon>
        <taxon>Spermatophyta</taxon>
        <taxon>Magnoliopsida</taxon>
        <taxon>eudicotyledons</taxon>
        <taxon>Gunneridae</taxon>
        <taxon>Pentapetalae</taxon>
        <taxon>asterids</taxon>
        <taxon>campanulids</taxon>
        <taxon>Asterales</taxon>
        <taxon>Asteraceae</taxon>
        <taxon>Asteroideae</taxon>
        <taxon>Anthemideae</taxon>
        <taxon>Anthemidinae</taxon>
        <taxon>Tanacetum</taxon>
    </lineage>
</organism>
<proteinExistence type="predicted"/>
<feature type="compositionally biased region" description="Polar residues" evidence="2">
    <location>
        <begin position="271"/>
        <end position="290"/>
    </location>
</feature>
<dbReference type="EMBL" id="BQNB010009745">
    <property type="protein sequence ID" value="GJS67819.1"/>
    <property type="molecule type" value="Genomic_DNA"/>
</dbReference>
<evidence type="ECO:0000256" key="1">
    <source>
        <dbReference type="SAM" id="Coils"/>
    </source>
</evidence>
<sequence length="446" mass="51213">MLDPGHYAQWSSRFIRYVDTKPNKNQLKHCIEKGPYIPSQLVTKAVPADGDNPGRPQVVEEETYDNTTQEKRQLIDVEAEAIHMILNGIGDDIYSSVDACATTREMWPAIERLQQGEFINKQDVKTTLFWEFEWSRFVTIVKQQQDLDTVSYHMLFDILKQHQHEVNEIRADRIAMNANPLALIAADQHYPDYHNQAPKPHKSNAPSSRQTTLTRSHATTKNKGKEIVKPITHSSESASKKDSDEEYAQRDKQIQKSLALIAKHFKNIYKPTNNNLRTSSNTKNKNVDTSPRTKNDRNTRQFGNQRTVIVAENRETGEWLDDTDEEPDEQEPEAHYMYMANIQEVKNSEQPDTINDTYVMETIDNNVIPDSLDMCDNEGKADQNAEEPEDECVLLASLIANLKLDVDENKNTQKQLKKSNMSLTQELEKSKQDLQISKQDLSYCKS</sequence>
<feature type="compositionally biased region" description="Polar residues" evidence="2">
    <location>
        <begin position="204"/>
        <end position="221"/>
    </location>
</feature>
<feature type="compositionally biased region" description="Basic and acidic residues" evidence="2">
    <location>
        <begin position="238"/>
        <end position="250"/>
    </location>
</feature>
<reference evidence="3" key="1">
    <citation type="journal article" date="2022" name="Int. J. Mol. Sci.">
        <title>Draft Genome of Tanacetum Coccineum: Genomic Comparison of Closely Related Tanacetum-Family Plants.</title>
        <authorList>
            <person name="Yamashiro T."/>
            <person name="Shiraishi A."/>
            <person name="Nakayama K."/>
            <person name="Satake H."/>
        </authorList>
    </citation>
    <scope>NUCLEOTIDE SEQUENCE</scope>
</reference>
<keyword evidence="1" id="KW-0175">Coiled coil</keyword>
<evidence type="ECO:0008006" key="5">
    <source>
        <dbReference type="Google" id="ProtNLM"/>
    </source>
</evidence>
<evidence type="ECO:0000313" key="3">
    <source>
        <dbReference type="EMBL" id="GJS67819.1"/>
    </source>
</evidence>
<dbReference type="Proteomes" id="UP001151760">
    <property type="component" value="Unassembled WGS sequence"/>
</dbReference>